<keyword evidence="1" id="KW-0175">Coiled coil</keyword>
<dbReference type="Proteomes" id="UP000006233">
    <property type="component" value="Unassembled WGS sequence"/>
</dbReference>
<gene>
    <name evidence="2" type="ORF">GCWU000323_00522</name>
</gene>
<evidence type="ECO:0000313" key="2">
    <source>
        <dbReference type="EMBL" id="EEX75273.1"/>
    </source>
</evidence>
<protein>
    <submittedName>
        <fullName evidence="2">Uncharacterized protein</fullName>
    </submittedName>
</protein>
<evidence type="ECO:0000313" key="3">
    <source>
        <dbReference type="Proteomes" id="UP000006233"/>
    </source>
</evidence>
<dbReference type="EMBL" id="ACVB02000007">
    <property type="protein sequence ID" value="EEX75273.1"/>
    <property type="molecule type" value="Genomic_DNA"/>
</dbReference>
<dbReference type="AlphaFoldDB" id="C9MV51"/>
<accession>C9MV51</accession>
<evidence type="ECO:0000256" key="1">
    <source>
        <dbReference type="SAM" id="Coils"/>
    </source>
</evidence>
<comment type="caution">
    <text evidence="2">The sequence shown here is derived from an EMBL/GenBank/DDBJ whole genome shotgun (WGS) entry which is preliminary data.</text>
</comment>
<feature type="coiled-coil region" evidence="1">
    <location>
        <begin position="28"/>
        <end position="55"/>
    </location>
</feature>
<name>C9MV51_9FUSO</name>
<reference evidence="2 3" key="1">
    <citation type="submission" date="2009-09" db="EMBL/GenBank/DDBJ databases">
        <authorList>
            <person name="Weinstock G."/>
            <person name="Sodergren E."/>
            <person name="Clifton S."/>
            <person name="Fulton L."/>
            <person name="Fulton B."/>
            <person name="Courtney L."/>
            <person name="Fronick C."/>
            <person name="Harrison M."/>
            <person name="Strong C."/>
            <person name="Farmer C."/>
            <person name="Delahaunty K."/>
            <person name="Markovic C."/>
            <person name="Hall O."/>
            <person name="Minx P."/>
            <person name="Tomlinson C."/>
            <person name="Mitreva M."/>
            <person name="Nelson J."/>
            <person name="Hou S."/>
            <person name="Wollam A."/>
            <person name="Pepin K.H."/>
            <person name="Johnson M."/>
            <person name="Bhonagiri V."/>
            <person name="Nash W.E."/>
            <person name="Warren W."/>
            <person name="Chinwalla A."/>
            <person name="Mardis E.R."/>
            <person name="Wilson R.K."/>
        </authorList>
    </citation>
    <scope>NUCLEOTIDE SEQUENCE [LARGE SCALE GENOMIC DNA]</scope>
    <source>
        <strain evidence="2 3">F0254</strain>
    </source>
</reference>
<proteinExistence type="predicted"/>
<organism evidence="2 3">
    <name type="scientific">Leptotrichia hofstadii F0254</name>
    <dbReference type="NCBI Taxonomy" id="634994"/>
    <lineage>
        <taxon>Bacteria</taxon>
        <taxon>Fusobacteriati</taxon>
        <taxon>Fusobacteriota</taxon>
        <taxon>Fusobacteriia</taxon>
        <taxon>Fusobacteriales</taxon>
        <taxon>Leptotrichiaceae</taxon>
        <taxon>Leptotrichia</taxon>
    </lineage>
</organism>
<dbReference type="HOGENOM" id="CLU_1842654_0_0_0"/>
<sequence length="139" mass="16846">MIKMSFSEGLKYAEQVERARDLAWARKCEEEDQAIAEYKESCEFLENEFKEFKAKYESQLKYMSLEDFHNYLIGRYEAEDYDFEPFESIVLDYIEDAKAWEDWEKKNPGYTDEQEEELDKECDMIRDEMATILYKNNLI</sequence>